<name>A0A1F4UB64_UNCW3</name>
<dbReference type="GO" id="GO:0070181">
    <property type="term" value="F:small ribosomal subunit rRNA binding"/>
    <property type="evidence" value="ECO:0007669"/>
    <property type="project" value="UniProtKB-UniRule"/>
</dbReference>
<dbReference type="CDD" id="cd22534">
    <property type="entry name" value="KH-II_Era"/>
    <property type="match status" value="1"/>
</dbReference>
<evidence type="ECO:0000259" key="10">
    <source>
        <dbReference type="PROSITE" id="PS51713"/>
    </source>
</evidence>
<dbReference type="InterPro" id="IPR004044">
    <property type="entry name" value="KH_dom_type_2"/>
</dbReference>
<dbReference type="InterPro" id="IPR027417">
    <property type="entry name" value="P-loop_NTPase"/>
</dbReference>
<comment type="subunit">
    <text evidence="6">Monomer.</text>
</comment>
<proteinExistence type="inferred from homology"/>
<dbReference type="NCBIfam" id="NF000908">
    <property type="entry name" value="PRK00089.1"/>
    <property type="match status" value="1"/>
</dbReference>
<feature type="binding site" evidence="6">
    <location>
        <begin position="10"/>
        <end position="17"/>
    </location>
    <ligand>
        <name>GTP</name>
        <dbReference type="ChEBI" id="CHEBI:37565"/>
    </ligand>
</feature>
<dbReference type="NCBIfam" id="TIGR00436">
    <property type="entry name" value="era"/>
    <property type="match status" value="1"/>
</dbReference>
<feature type="binding site" evidence="6">
    <location>
        <begin position="117"/>
        <end position="120"/>
    </location>
    <ligand>
        <name>GTP</name>
        <dbReference type="ChEBI" id="CHEBI:37565"/>
    </ligand>
</feature>
<dbReference type="PANTHER" id="PTHR42698">
    <property type="entry name" value="GTPASE ERA"/>
    <property type="match status" value="1"/>
</dbReference>
<sequence>MKAGYVAIIGKPNVGKSTLLNRLIATKLSIVSAKPQTTRQRVLGVLTEGDYQCYFIDTPGILAPAYELQKRMLLEIKNSLKDADIVIWVIDPWFKTANSAEAMAGIEINRSWICAINKIDLVAPLTILPLIDRLRVHQMSDIIPLSALTGQNIDALKRTIFKKLPENRFVYPEEYISDRPERFFVAEIIREQIYHLYAEEIPYSTCVIIDEYKEREQAKDFIRAIIYVERDSQKGIIVGKQGKTLKKVGTISRKAIEAFTGRTVYLELWVKVKENWRKNKEFLKELGF</sequence>
<evidence type="ECO:0000256" key="4">
    <source>
        <dbReference type="ARBA" id="ARBA00022884"/>
    </source>
</evidence>
<dbReference type="InterPro" id="IPR006073">
    <property type="entry name" value="GTP-bd"/>
</dbReference>
<comment type="similarity">
    <text evidence="1 6 7 8">Belongs to the TRAFAC class TrmE-Era-EngA-EngB-Septin-like GTPase superfamily. Era GTPase family.</text>
</comment>
<dbReference type="PRINTS" id="PR00326">
    <property type="entry name" value="GTP1OBG"/>
</dbReference>
<dbReference type="PANTHER" id="PTHR42698:SF1">
    <property type="entry name" value="GTPASE ERA, MITOCHONDRIAL"/>
    <property type="match status" value="1"/>
</dbReference>
<feature type="region of interest" description="G2" evidence="7">
    <location>
        <begin position="36"/>
        <end position="40"/>
    </location>
</feature>
<dbReference type="InterPro" id="IPR015946">
    <property type="entry name" value="KH_dom-like_a/b"/>
</dbReference>
<dbReference type="InterPro" id="IPR005225">
    <property type="entry name" value="Small_GTP-bd"/>
</dbReference>
<keyword evidence="6" id="KW-0472">Membrane</keyword>
<feature type="domain" description="Era-type G" evidence="10">
    <location>
        <begin position="2"/>
        <end position="166"/>
    </location>
</feature>
<feature type="binding site" evidence="6">
    <location>
        <begin position="57"/>
        <end position="61"/>
    </location>
    <ligand>
        <name>GTP</name>
        <dbReference type="ChEBI" id="CHEBI:37565"/>
    </ligand>
</feature>
<evidence type="ECO:0000256" key="2">
    <source>
        <dbReference type="ARBA" id="ARBA00020484"/>
    </source>
</evidence>
<comment type="subcellular location">
    <subcellularLocation>
        <location evidence="6">Cytoplasm</location>
    </subcellularLocation>
    <subcellularLocation>
        <location evidence="6">Cell membrane</location>
        <topology evidence="6">Peripheral membrane protein</topology>
    </subcellularLocation>
</comment>
<evidence type="ECO:0000256" key="5">
    <source>
        <dbReference type="ARBA" id="ARBA00023134"/>
    </source>
</evidence>
<keyword evidence="6" id="KW-0690">Ribosome biogenesis</keyword>
<reference evidence="11 12" key="1">
    <citation type="journal article" date="2016" name="Nat. Commun.">
        <title>Thousands of microbial genomes shed light on interconnected biogeochemical processes in an aquifer system.</title>
        <authorList>
            <person name="Anantharaman K."/>
            <person name="Brown C.T."/>
            <person name="Hug L.A."/>
            <person name="Sharon I."/>
            <person name="Castelle C.J."/>
            <person name="Probst A.J."/>
            <person name="Thomas B.C."/>
            <person name="Singh A."/>
            <person name="Wilkins M.J."/>
            <person name="Karaoz U."/>
            <person name="Brodie E.L."/>
            <person name="Williams K.H."/>
            <person name="Hubbard S.S."/>
            <person name="Banfield J.F."/>
        </authorList>
    </citation>
    <scope>NUCLEOTIDE SEQUENCE [LARGE SCALE GENOMIC DNA]</scope>
</reference>
<dbReference type="GO" id="GO:0043024">
    <property type="term" value="F:ribosomal small subunit binding"/>
    <property type="evidence" value="ECO:0007669"/>
    <property type="project" value="TreeGrafter"/>
</dbReference>
<dbReference type="GO" id="GO:0000028">
    <property type="term" value="P:ribosomal small subunit assembly"/>
    <property type="evidence" value="ECO:0007669"/>
    <property type="project" value="TreeGrafter"/>
</dbReference>
<dbReference type="InterPro" id="IPR005662">
    <property type="entry name" value="GTPase_Era-like"/>
</dbReference>
<dbReference type="EMBL" id="MEUM01000080">
    <property type="protein sequence ID" value="OGC42162.1"/>
    <property type="molecule type" value="Genomic_DNA"/>
</dbReference>
<dbReference type="Pfam" id="PF07650">
    <property type="entry name" value="KH_2"/>
    <property type="match status" value="1"/>
</dbReference>
<accession>A0A1F4UB64</accession>
<dbReference type="Pfam" id="PF01926">
    <property type="entry name" value="MMR_HSR1"/>
    <property type="match status" value="1"/>
</dbReference>
<dbReference type="HAMAP" id="MF_00367">
    <property type="entry name" value="GTPase_Era"/>
    <property type="match status" value="1"/>
</dbReference>
<evidence type="ECO:0000313" key="12">
    <source>
        <dbReference type="Proteomes" id="UP000177025"/>
    </source>
</evidence>
<dbReference type="GO" id="GO:0003924">
    <property type="term" value="F:GTPase activity"/>
    <property type="evidence" value="ECO:0007669"/>
    <property type="project" value="UniProtKB-UniRule"/>
</dbReference>
<evidence type="ECO:0000313" key="11">
    <source>
        <dbReference type="EMBL" id="OGC42162.1"/>
    </source>
</evidence>
<evidence type="ECO:0000256" key="3">
    <source>
        <dbReference type="ARBA" id="ARBA00022741"/>
    </source>
</evidence>
<keyword evidence="5 6" id="KW-0342">GTP-binding</keyword>
<dbReference type="PROSITE" id="PS50823">
    <property type="entry name" value="KH_TYPE_2"/>
    <property type="match status" value="1"/>
</dbReference>
<feature type="region of interest" description="G1" evidence="7">
    <location>
        <begin position="10"/>
        <end position="17"/>
    </location>
</feature>
<dbReference type="SUPFAM" id="SSF52540">
    <property type="entry name" value="P-loop containing nucleoside triphosphate hydrolases"/>
    <property type="match status" value="1"/>
</dbReference>
<comment type="function">
    <text evidence="6">An essential GTPase that binds both GDP and GTP, with rapid nucleotide exchange. Plays a role in 16S rRNA processing and 30S ribosomal subunit biogenesis and possibly also in cell cycle regulation and energy metabolism.</text>
</comment>
<evidence type="ECO:0000256" key="6">
    <source>
        <dbReference type="HAMAP-Rule" id="MF_00367"/>
    </source>
</evidence>
<protein>
    <recommendedName>
        <fullName evidence="2 6">GTPase Era</fullName>
    </recommendedName>
</protein>
<evidence type="ECO:0000256" key="7">
    <source>
        <dbReference type="PROSITE-ProRule" id="PRU01050"/>
    </source>
</evidence>
<dbReference type="FunFam" id="3.30.300.20:FF:000003">
    <property type="entry name" value="GTPase Era"/>
    <property type="match status" value="1"/>
</dbReference>
<dbReference type="Gene3D" id="3.30.300.20">
    <property type="match status" value="1"/>
</dbReference>
<keyword evidence="6" id="KW-0963">Cytoplasm</keyword>
<organism evidence="11 12">
    <name type="scientific">candidate division WOR-3 bacterium RBG_13_43_14</name>
    <dbReference type="NCBI Taxonomy" id="1802590"/>
    <lineage>
        <taxon>Bacteria</taxon>
        <taxon>Bacteria division WOR-3</taxon>
    </lineage>
</organism>
<dbReference type="Proteomes" id="UP000177025">
    <property type="component" value="Unassembled WGS sequence"/>
</dbReference>
<keyword evidence="3 6" id="KW-0547">Nucleotide-binding</keyword>
<keyword evidence="6" id="KW-0699">rRNA-binding</keyword>
<keyword evidence="6" id="KW-1003">Cell membrane</keyword>
<keyword evidence="4 6" id="KW-0694">RNA-binding</keyword>
<feature type="region of interest" description="G5" evidence="7">
    <location>
        <begin position="145"/>
        <end position="147"/>
    </location>
</feature>
<evidence type="ECO:0000256" key="1">
    <source>
        <dbReference type="ARBA" id="ARBA00007921"/>
    </source>
</evidence>
<dbReference type="CDD" id="cd04163">
    <property type="entry name" value="Era"/>
    <property type="match status" value="1"/>
</dbReference>
<dbReference type="InterPro" id="IPR009019">
    <property type="entry name" value="KH_sf_prok-type"/>
</dbReference>
<dbReference type="InterPro" id="IPR030388">
    <property type="entry name" value="G_ERA_dom"/>
</dbReference>
<dbReference type="SUPFAM" id="SSF54814">
    <property type="entry name" value="Prokaryotic type KH domain (KH-domain type II)"/>
    <property type="match status" value="1"/>
</dbReference>
<dbReference type="GO" id="GO:0005525">
    <property type="term" value="F:GTP binding"/>
    <property type="evidence" value="ECO:0007669"/>
    <property type="project" value="UniProtKB-UniRule"/>
</dbReference>
<dbReference type="AlphaFoldDB" id="A0A1F4UB64"/>
<evidence type="ECO:0000259" key="9">
    <source>
        <dbReference type="PROSITE" id="PS50823"/>
    </source>
</evidence>
<feature type="region of interest" description="G4" evidence="7">
    <location>
        <begin position="117"/>
        <end position="120"/>
    </location>
</feature>
<dbReference type="Gene3D" id="3.40.50.300">
    <property type="entry name" value="P-loop containing nucleotide triphosphate hydrolases"/>
    <property type="match status" value="1"/>
</dbReference>
<feature type="region of interest" description="G3" evidence="7">
    <location>
        <begin position="57"/>
        <end position="60"/>
    </location>
</feature>
<dbReference type="PROSITE" id="PS51713">
    <property type="entry name" value="G_ERA"/>
    <property type="match status" value="1"/>
</dbReference>
<comment type="caution">
    <text evidence="11">The sequence shown here is derived from an EMBL/GenBank/DDBJ whole genome shotgun (WGS) entry which is preliminary data.</text>
</comment>
<evidence type="ECO:0000256" key="8">
    <source>
        <dbReference type="RuleBase" id="RU003761"/>
    </source>
</evidence>
<dbReference type="GO" id="GO:0005886">
    <property type="term" value="C:plasma membrane"/>
    <property type="evidence" value="ECO:0007669"/>
    <property type="project" value="UniProtKB-SubCell"/>
</dbReference>
<gene>
    <name evidence="6" type="primary">era</name>
    <name evidence="11" type="ORF">A2Y85_00990</name>
</gene>
<feature type="domain" description="KH type-2" evidence="9">
    <location>
        <begin position="189"/>
        <end position="274"/>
    </location>
</feature>
<dbReference type="NCBIfam" id="TIGR00231">
    <property type="entry name" value="small_GTP"/>
    <property type="match status" value="1"/>
</dbReference>
<dbReference type="GO" id="GO:0005829">
    <property type="term" value="C:cytosol"/>
    <property type="evidence" value="ECO:0007669"/>
    <property type="project" value="TreeGrafter"/>
</dbReference>